<dbReference type="Gramene" id="KCW53079">
    <property type="protein sequence ID" value="KCW53079"/>
    <property type="gene ID" value="EUGRSUZ_J02379"/>
</dbReference>
<sequence>MDTDLHQLIKSPQPLSNEHCRFFIFQLLKGLKYLHSANVLHRDLKPGNLLVNANCDLKICDFGLARTNQGDGQFMTEYVVTRWYRAPELLLSCDNYGTSIDVWSVGCIFAEILGRKPLFPGTEGTHFSQLYPQADPLAVDLLQRMLVFDPRKRITVTEALQHPYMAGLYDPRCNPPAQYPISLDIDDSMEQHMIREMMWNEILHYHPHQKWRFTWEAQSHHPTLKLLLLNPAARPVDQCGDLRVRSDPARSAVAVSFTAGSGRDVSLLVPVPRVLIDGDSPASFRALEDHIEVKLALLLPVDHPVMSNLHTALDLEKLSSKGSVDFYCRSCSAKLTRSPISCFLDSPSINWQEVADNWFGTCCCSFGGISEKLVSRYARSYAPSRGRCLLTSRAVIICKDDLMNCEFPEDERNQSCEYRPLLSNEDGYQSKVLMHTGSDHATGPTHVCEGKLKSMHLNDENLLECEAVGADGDGSILYCESPGLDLTRNETSVNGCCLHTSHSLSSEHEGRVTDASKDMCRQLPPSQRYFLNGFLGDVFMAKSHNISTAIEWVEFSCPQCSALLGSYPCADSCAPVDNGVRFYKCCVSTNMPTKGPDDLFKDYTLERMFSDQILESAKDDLSFRTVVRDMKTKSPVLQIILLNPNCWLSTGYCFDMDNPPESTTKLILQPVIKVLFNDCRDNTLLSSKMSEEWVRTHSADEVFMLMRQMEALIACLVSAKDIFPPSMVSFEGLTLSLVQR</sequence>
<dbReference type="InterPro" id="IPR008271">
    <property type="entry name" value="Ser/Thr_kinase_AS"/>
</dbReference>
<dbReference type="GO" id="GO:0061630">
    <property type="term" value="F:ubiquitin protein ligase activity"/>
    <property type="evidence" value="ECO:0000318"/>
    <property type="project" value="GO_Central"/>
</dbReference>
<name>A0A059AH55_EUCGR</name>
<dbReference type="FunFam" id="1.10.510.10:FF:000624">
    <property type="entry name" value="Mitogen-activated protein kinase"/>
    <property type="match status" value="1"/>
</dbReference>
<dbReference type="Pfam" id="PF09814">
    <property type="entry name" value="HECT_2"/>
    <property type="match status" value="2"/>
</dbReference>
<dbReference type="GO" id="GO:0043161">
    <property type="term" value="P:proteasome-mediated ubiquitin-dependent protein catabolic process"/>
    <property type="evidence" value="ECO:0000318"/>
    <property type="project" value="GO_Central"/>
</dbReference>
<dbReference type="GO" id="GO:0051865">
    <property type="term" value="P:protein autoubiquitination"/>
    <property type="evidence" value="ECO:0000318"/>
    <property type="project" value="GO_Central"/>
</dbReference>
<dbReference type="GO" id="GO:0005829">
    <property type="term" value="C:cytosol"/>
    <property type="evidence" value="ECO:0000318"/>
    <property type="project" value="GO_Central"/>
</dbReference>
<keyword evidence="5" id="KW-0067">ATP-binding</keyword>
<protein>
    <recommendedName>
        <fullName evidence="6">Protein kinase domain-containing protein</fullName>
    </recommendedName>
</protein>
<accession>A0A059AH55</accession>
<keyword evidence="4" id="KW-0418">Kinase</keyword>
<dbReference type="AlphaFoldDB" id="A0A059AH55"/>
<keyword evidence="1" id="KW-0723">Serine/threonine-protein kinase</keyword>
<dbReference type="GO" id="GO:0005634">
    <property type="term" value="C:nucleus"/>
    <property type="evidence" value="ECO:0000318"/>
    <property type="project" value="GO_Central"/>
</dbReference>
<gene>
    <name evidence="7" type="ORF">EUGRSUZ_J02379</name>
</gene>
<dbReference type="InterPro" id="IPR011009">
    <property type="entry name" value="Kinase-like_dom_sf"/>
</dbReference>
<dbReference type="FunCoup" id="A0A059AH55">
    <property type="interactions" value="1591"/>
</dbReference>
<dbReference type="PANTHER" id="PTHR31531:SF2">
    <property type="entry name" value="E3 UBIQUITIN-PROTEIN LIGASE E3D"/>
    <property type="match status" value="1"/>
</dbReference>
<dbReference type="InParanoid" id="A0A059AH55"/>
<feature type="domain" description="Protein kinase" evidence="6">
    <location>
        <begin position="1"/>
        <end position="165"/>
    </location>
</feature>
<evidence type="ECO:0000259" key="6">
    <source>
        <dbReference type="PROSITE" id="PS50011"/>
    </source>
</evidence>
<organism evidence="7">
    <name type="scientific">Eucalyptus grandis</name>
    <name type="common">Flooded gum</name>
    <dbReference type="NCBI Taxonomy" id="71139"/>
    <lineage>
        <taxon>Eukaryota</taxon>
        <taxon>Viridiplantae</taxon>
        <taxon>Streptophyta</taxon>
        <taxon>Embryophyta</taxon>
        <taxon>Tracheophyta</taxon>
        <taxon>Spermatophyta</taxon>
        <taxon>Magnoliopsida</taxon>
        <taxon>eudicotyledons</taxon>
        <taxon>Gunneridae</taxon>
        <taxon>Pentapetalae</taxon>
        <taxon>rosids</taxon>
        <taxon>malvids</taxon>
        <taxon>Myrtales</taxon>
        <taxon>Myrtaceae</taxon>
        <taxon>Myrtoideae</taxon>
        <taxon>Eucalypteae</taxon>
        <taxon>Eucalyptus</taxon>
    </lineage>
</organism>
<dbReference type="PROSITE" id="PS00108">
    <property type="entry name" value="PROTEIN_KINASE_ST"/>
    <property type="match status" value="1"/>
</dbReference>
<dbReference type="Pfam" id="PF00069">
    <property type="entry name" value="Pkinase"/>
    <property type="match status" value="1"/>
</dbReference>
<dbReference type="GO" id="GO:0006513">
    <property type="term" value="P:protein monoubiquitination"/>
    <property type="evidence" value="ECO:0000318"/>
    <property type="project" value="GO_Central"/>
</dbReference>
<evidence type="ECO:0000256" key="5">
    <source>
        <dbReference type="ARBA" id="ARBA00022840"/>
    </source>
</evidence>
<dbReference type="InterPro" id="IPR019193">
    <property type="entry name" value="UBQ-conj_enz_E2-bd_prot"/>
</dbReference>
<evidence type="ECO:0000256" key="4">
    <source>
        <dbReference type="ARBA" id="ARBA00022777"/>
    </source>
</evidence>
<dbReference type="GO" id="GO:0004674">
    <property type="term" value="F:protein serine/threonine kinase activity"/>
    <property type="evidence" value="ECO:0007669"/>
    <property type="project" value="UniProtKB-KW"/>
</dbReference>
<dbReference type="OMA" id="FEWVELF"/>
<reference evidence="7" key="1">
    <citation type="submission" date="2013-07" db="EMBL/GenBank/DDBJ databases">
        <title>The genome of Eucalyptus grandis.</title>
        <authorList>
            <person name="Schmutz J."/>
            <person name="Hayes R."/>
            <person name="Myburg A."/>
            <person name="Tuskan G."/>
            <person name="Grattapaglia D."/>
            <person name="Rokhsar D.S."/>
        </authorList>
    </citation>
    <scope>NUCLEOTIDE SEQUENCE</scope>
    <source>
        <tissue evidence="7">Leaf extractions</tissue>
    </source>
</reference>
<dbReference type="GO" id="GO:0005524">
    <property type="term" value="F:ATP binding"/>
    <property type="evidence" value="ECO:0007669"/>
    <property type="project" value="UniProtKB-KW"/>
</dbReference>
<dbReference type="SUPFAM" id="SSF56112">
    <property type="entry name" value="Protein kinase-like (PK-like)"/>
    <property type="match status" value="1"/>
</dbReference>
<dbReference type="SMART" id="SM00220">
    <property type="entry name" value="S_TKc"/>
    <property type="match status" value="1"/>
</dbReference>
<dbReference type="PROSITE" id="PS50011">
    <property type="entry name" value="PROTEIN_KINASE_DOM"/>
    <property type="match status" value="1"/>
</dbReference>
<dbReference type="InterPro" id="IPR000719">
    <property type="entry name" value="Prot_kinase_dom"/>
</dbReference>
<dbReference type="EMBL" id="KK198762">
    <property type="protein sequence ID" value="KCW53079.1"/>
    <property type="molecule type" value="Genomic_DNA"/>
</dbReference>
<dbReference type="eggNOG" id="ENOG502QQX9">
    <property type="taxonomic scope" value="Eukaryota"/>
</dbReference>
<dbReference type="PANTHER" id="PTHR31531">
    <property type="entry name" value="E3 UBIQUITIN-PROTEIN LIGASE E3D FAMILY MEMBER"/>
    <property type="match status" value="1"/>
</dbReference>
<evidence type="ECO:0000256" key="3">
    <source>
        <dbReference type="ARBA" id="ARBA00022741"/>
    </source>
</evidence>
<dbReference type="GO" id="GO:0000151">
    <property type="term" value="C:ubiquitin ligase complex"/>
    <property type="evidence" value="ECO:0000318"/>
    <property type="project" value="GO_Central"/>
</dbReference>
<evidence type="ECO:0000256" key="2">
    <source>
        <dbReference type="ARBA" id="ARBA00022679"/>
    </source>
</evidence>
<dbReference type="Gene3D" id="3.30.200.20">
    <property type="entry name" value="Phosphorylase Kinase, domain 1"/>
    <property type="match status" value="1"/>
</dbReference>
<keyword evidence="2" id="KW-0808">Transferase</keyword>
<dbReference type="GO" id="GO:0030332">
    <property type="term" value="F:cyclin binding"/>
    <property type="evidence" value="ECO:0000318"/>
    <property type="project" value="GO_Central"/>
</dbReference>
<proteinExistence type="predicted"/>
<dbReference type="GO" id="GO:0031624">
    <property type="term" value="F:ubiquitin conjugating enzyme binding"/>
    <property type="evidence" value="ECO:0000318"/>
    <property type="project" value="GO_Central"/>
</dbReference>
<dbReference type="Gene3D" id="1.10.510.10">
    <property type="entry name" value="Transferase(Phosphotransferase) domain 1"/>
    <property type="match status" value="2"/>
</dbReference>
<evidence type="ECO:0000256" key="1">
    <source>
        <dbReference type="ARBA" id="ARBA00022527"/>
    </source>
</evidence>
<dbReference type="GO" id="GO:0000209">
    <property type="term" value="P:protein polyubiquitination"/>
    <property type="evidence" value="ECO:0000318"/>
    <property type="project" value="GO_Central"/>
</dbReference>
<evidence type="ECO:0000313" key="7">
    <source>
        <dbReference type="EMBL" id="KCW53079.1"/>
    </source>
</evidence>
<keyword evidence="3" id="KW-0547">Nucleotide-binding</keyword>